<dbReference type="GO" id="GO:0003700">
    <property type="term" value="F:DNA-binding transcription factor activity"/>
    <property type="evidence" value="ECO:0007669"/>
    <property type="project" value="TreeGrafter"/>
</dbReference>
<dbReference type="Proteomes" id="UP000028878">
    <property type="component" value="Unassembled WGS sequence"/>
</dbReference>
<keyword evidence="1 2" id="KW-0238">DNA-binding</keyword>
<dbReference type="RefSeq" id="WP_009515319.1">
    <property type="nucleotide sequence ID" value="NZ_CCAE010000019.1"/>
</dbReference>
<dbReference type="PANTHER" id="PTHR30055:SF223">
    <property type="entry name" value="HTH-TYPE TRANSCRIPTIONAL REGULATOR UIDR"/>
    <property type="match status" value="1"/>
</dbReference>
<feature type="domain" description="HTH tetR-type" evidence="3">
    <location>
        <begin position="19"/>
        <end position="79"/>
    </location>
</feature>
<accession>A0A1L1PME2</accession>
<name>A0A1L1PME2_HYDIT</name>
<dbReference type="Gene3D" id="1.10.357.10">
    <property type="entry name" value="Tetracycline Repressor, domain 2"/>
    <property type="match status" value="1"/>
</dbReference>
<dbReference type="Pfam" id="PF00440">
    <property type="entry name" value="TetR_N"/>
    <property type="match status" value="1"/>
</dbReference>
<evidence type="ECO:0000259" key="3">
    <source>
        <dbReference type="PROSITE" id="PS50977"/>
    </source>
</evidence>
<evidence type="ECO:0000313" key="4">
    <source>
        <dbReference type="EMBL" id="CDN88117.1"/>
    </source>
</evidence>
<dbReference type="GO" id="GO:0000976">
    <property type="term" value="F:transcription cis-regulatory region binding"/>
    <property type="evidence" value="ECO:0007669"/>
    <property type="project" value="TreeGrafter"/>
</dbReference>
<proteinExistence type="predicted"/>
<dbReference type="PROSITE" id="PS50977">
    <property type="entry name" value="HTH_TETR_2"/>
    <property type="match status" value="1"/>
</dbReference>
<dbReference type="SUPFAM" id="SSF46689">
    <property type="entry name" value="Homeodomain-like"/>
    <property type="match status" value="1"/>
</dbReference>
<feature type="DNA-binding region" description="H-T-H motif" evidence="2">
    <location>
        <begin position="42"/>
        <end position="61"/>
    </location>
</feature>
<protein>
    <submittedName>
        <fullName evidence="4">Family transcriptional regulator</fullName>
    </submittedName>
</protein>
<evidence type="ECO:0000313" key="5">
    <source>
        <dbReference type="Proteomes" id="UP000028878"/>
    </source>
</evidence>
<reference evidence="5" key="1">
    <citation type="submission" date="2014-02" db="EMBL/GenBank/DDBJ databases">
        <authorList>
            <person name="Gan H."/>
        </authorList>
    </citation>
    <scope>NUCLEOTIDE SEQUENCE [LARGE SCALE GENOMIC DNA]</scope>
    <source>
        <strain evidence="5">S1</strain>
    </source>
</reference>
<dbReference type="EMBL" id="CCAE010000019">
    <property type="protein sequence ID" value="CDN88117.1"/>
    <property type="molecule type" value="Genomic_DNA"/>
</dbReference>
<dbReference type="InterPro" id="IPR009057">
    <property type="entry name" value="Homeodomain-like_sf"/>
</dbReference>
<dbReference type="PRINTS" id="PR00455">
    <property type="entry name" value="HTHTETR"/>
</dbReference>
<sequence length="207" mass="22365">MQKRGIPRADGPRQRLPRQERYRQLIETAWRIVREAGSDALTLGSLAEQAAVAKPVVYDHFATRNGLLAALYEEFDTQQHALIDAALQASEPNLDSRASVIAGSYVDCVLAQGRELPGVRAALAGAPELEVLKRESETVFLDKCRELLAPFAPGKGITPAGLRAMQGAADALSYAAAVGDITPTQAKQELRDTIEAMVMRQRTGTPS</sequence>
<gene>
    <name evidence="4" type="ORF">BN948_02549</name>
</gene>
<reference evidence="5" key="2">
    <citation type="submission" date="2014-11" db="EMBL/GenBank/DDBJ databases">
        <title>Draft genome sequence of Hydrogenophaga intermedia S1.</title>
        <authorList>
            <person name="Gan H.M."/>
            <person name="Chew T.H."/>
            <person name="Stolz A."/>
        </authorList>
    </citation>
    <scope>NUCLEOTIDE SEQUENCE [LARGE SCALE GENOMIC DNA]</scope>
    <source>
        <strain evidence="5">S1</strain>
    </source>
</reference>
<dbReference type="InterPro" id="IPR001647">
    <property type="entry name" value="HTH_TetR"/>
</dbReference>
<dbReference type="PANTHER" id="PTHR30055">
    <property type="entry name" value="HTH-TYPE TRANSCRIPTIONAL REGULATOR RUTR"/>
    <property type="match status" value="1"/>
</dbReference>
<dbReference type="AlphaFoldDB" id="A0A1L1PME2"/>
<dbReference type="InterPro" id="IPR050109">
    <property type="entry name" value="HTH-type_TetR-like_transc_reg"/>
</dbReference>
<evidence type="ECO:0000256" key="2">
    <source>
        <dbReference type="PROSITE-ProRule" id="PRU00335"/>
    </source>
</evidence>
<evidence type="ECO:0000256" key="1">
    <source>
        <dbReference type="ARBA" id="ARBA00023125"/>
    </source>
</evidence>
<keyword evidence="5" id="KW-1185">Reference proteome</keyword>
<organism evidence="4 5">
    <name type="scientific">Hydrogenophaga intermedia</name>
    <dbReference type="NCBI Taxonomy" id="65786"/>
    <lineage>
        <taxon>Bacteria</taxon>
        <taxon>Pseudomonadati</taxon>
        <taxon>Pseudomonadota</taxon>
        <taxon>Betaproteobacteria</taxon>
        <taxon>Burkholderiales</taxon>
        <taxon>Comamonadaceae</taxon>
        <taxon>Hydrogenophaga</taxon>
    </lineage>
</organism>